<dbReference type="Proteomes" id="UP000030686">
    <property type="component" value="Unassembled WGS sequence"/>
</dbReference>
<organism evidence="1 2">
    <name type="scientific">Penicillium roqueforti (strain FM164)</name>
    <dbReference type="NCBI Taxonomy" id="1365484"/>
    <lineage>
        <taxon>Eukaryota</taxon>
        <taxon>Fungi</taxon>
        <taxon>Dikarya</taxon>
        <taxon>Ascomycota</taxon>
        <taxon>Pezizomycotina</taxon>
        <taxon>Eurotiomycetes</taxon>
        <taxon>Eurotiomycetidae</taxon>
        <taxon>Eurotiales</taxon>
        <taxon>Aspergillaceae</taxon>
        <taxon>Penicillium</taxon>
    </lineage>
</organism>
<dbReference type="AlphaFoldDB" id="W6QTB4"/>
<accession>W6QTB4</accession>
<dbReference type="OrthoDB" id="415706at2759"/>
<proteinExistence type="predicted"/>
<dbReference type="SUPFAM" id="SSF52540">
    <property type="entry name" value="P-loop containing nucleoside triphosphate hydrolases"/>
    <property type="match status" value="1"/>
</dbReference>
<reference evidence="1" key="1">
    <citation type="journal article" date="2014" name="Nat. Commun.">
        <title>Multiple recent horizontal transfers of a large genomic region in cheese making fungi.</title>
        <authorList>
            <person name="Cheeseman K."/>
            <person name="Ropars J."/>
            <person name="Renault P."/>
            <person name="Dupont J."/>
            <person name="Gouzy J."/>
            <person name="Branca A."/>
            <person name="Abraham A.L."/>
            <person name="Ceppi M."/>
            <person name="Conseiller E."/>
            <person name="Debuchy R."/>
            <person name="Malagnac F."/>
            <person name="Goarin A."/>
            <person name="Silar P."/>
            <person name="Lacoste S."/>
            <person name="Sallet E."/>
            <person name="Bensimon A."/>
            <person name="Giraud T."/>
            <person name="Brygoo Y."/>
        </authorList>
    </citation>
    <scope>NUCLEOTIDE SEQUENCE [LARGE SCALE GENOMIC DNA]</scope>
    <source>
        <strain evidence="1">FM164</strain>
    </source>
</reference>
<evidence type="ECO:0000313" key="2">
    <source>
        <dbReference type="Proteomes" id="UP000030686"/>
    </source>
</evidence>
<dbReference type="InterPro" id="IPR027417">
    <property type="entry name" value="P-loop_NTPase"/>
</dbReference>
<gene>
    <name evidence="1" type="ORF">PROQFM164_S02g002898</name>
</gene>
<name>W6QTB4_PENRF</name>
<evidence type="ECO:0000313" key="1">
    <source>
        <dbReference type="EMBL" id="CDM32747.1"/>
    </source>
</evidence>
<dbReference type="EMBL" id="HG792016">
    <property type="protein sequence ID" value="CDM32747.1"/>
    <property type="molecule type" value="Genomic_DNA"/>
</dbReference>
<sequence length="184" mass="20311">MSPFHRSSSAVTNLLEKAPFLKLSPKNSDTEQHSLSSFCESLNDFNGLTELIENAKAAIGISTYRKAFSNNLLRVKVSGLDRPHLTIINLPGLIYLETQQQSAADIQLIVLHLARDTDLSRIRTLGVISKPNILVLGSESKASFISLTKNQEVEFCLGWYILKNIDSEKGVDSLRTRLSGLLLG</sequence>
<dbReference type="Gene3D" id="3.40.50.300">
    <property type="entry name" value="P-loop containing nucleotide triphosphate hydrolases"/>
    <property type="match status" value="2"/>
</dbReference>
<protein>
    <submittedName>
        <fullName evidence="1">Genomic scaffold, ProqFM164S02</fullName>
    </submittedName>
</protein>
<keyword evidence="2" id="KW-1185">Reference proteome</keyword>
<dbReference type="STRING" id="1365484.W6QTB4"/>